<sequence length="35" mass="4332">MVRSEPTSEFTSCRRVTASDLWRRWQRHARRLPCR</sequence>
<protein>
    <submittedName>
        <fullName evidence="1">Uncharacterized protein</fullName>
    </submittedName>
</protein>
<dbReference type="EMBL" id="PJQD01000177">
    <property type="protein sequence ID" value="POY69891.1"/>
    <property type="molecule type" value="Genomic_DNA"/>
</dbReference>
<dbReference type="AlphaFoldDB" id="A0A2S5AZR5"/>
<evidence type="ECO:0000313" key="2">
    <source>
        <dbReference type="Proteomes" id="UP000237144"/>
    </source>
</evidence>
<keyword evidence="2" id="KW-1185">Reference proteome</keyword>
<comment type="caution">
    <text evidence="1">The sequence shown here is derived from an EMBL/GenBank/DDBJ whole genome shotgun (WGS) entry which is preliminary data.</text>
</comment>
<accession>A0A2S5AZR5</accession>
<organism evidence="1 2">
    <name type="scientific">Rhodotorula taiwanensis</name>
    <dbReference type="NCBI Taxonomy" id="741276"/>
    <lineage>
        <taxon>Eukaryota</taxon>
        <taxon>Fungi</taxon>
        <taxon>Dikarya</taxon>
        <taxon>Basidiomycota</taxon>
        <taxon>Pucciniomycotina</taxon>
        <taxon>Microbotryomycetes</taxon>
        <taxon>Sporidiobolales</taxon>
        <taxon>Sporidiobolaceae</taxon>
        <taxon>Rhodotorula</taxon>
    </lineage>
</organism>
<name>A0A2S5AZR5_9BASI</name>
<evidence type="ECO:0000313" key="1">
    <source>
        <dbReference type="EMBL" id="POY69891.1"/>
    </source>
</evidence>
<dbReference type="Proteomes" id="UP000237144">
    <property type="component" value="Unassembled WGS sequence"/>
</dbReference>
<reference evidence="1 2" key="1">
    <citation type="journal article" date="2018" name="Front. Microbiol.">
        <title>Prospects for Fungal Bioremediation of Acidic Radioactive Waste Sites: Characterization and Genome Sequence of Rhodotorula taiwanensis MD1149.</title>
        <authorList>
            <person name="Tkavc R."/>
            <person name="Matrosova V.Y."/>
            <person name="Grichenko O.E."/>
            <person name="Gostincar C."/>
            <person name="Volpe R.P."/>
            <person name="Klimenkova P."/>
            <person name="Gaidamakova E.K."/>
            <person name="Zhou C.E."/>
            <person name="Stewart B.J."/>
            <person name="Lyman M.G."/>
            <person name="Malfatti S.A."/>
            <person name="Rubinfeld B."/>
            <person name="Courtot M."/>
            <person name="Singh J."/>
            <person name="Dalgard C.L."/>
            <person name="Hamilton T."/>
            <person name="Frey K.G."/>
            <person name="Gunde-Cimerman N."/>
            <person name="Dugan L."/>
            <person name="Daly M.J."/>
        </authorList>
    </citation>
    <scope>NUCLEOTIDE SEQUENCE [LARGE SCALE GENOMIC DNA]</scope>
    <source>
        <strain evidence="1 2">MD1149</strain>
    </source>
</reference>
<proteinExistence type="predicted"/>
<gene>
    <name evidence="1" type="ORF">BMF94_7110</name>
</gene>